<dbReference type="Proteomes" id="UP000234331">
    <property type="component" value="Unassembled WGS sequence"/>
</dbReference>
<evidence type="ECO:0000313" key="3">
    <source>
        <dbReference type="Proteomes" id="UP000234331"/>
    </source>
</evidence>
<feature type="region of interest" description="Disordered" evidence="1">
    <location>
        <begin position="69"/>
        <end position="100"/>
    </location>
</feature>
<sequence length="100" mass="10978">MLVILVYADFGSKDCEIGIWAFRKTDNELLILIASREDLNLRTTGIDDINKFSKVISAGRIESTRCARCPGRGGRRGSGEGQGNQCDRGEQREKISGLSS</sequence>
<dbReference type="EMBL" id="FZMO01000169">
    <property type="protein sequence ID" value="SNQ48476.1"/>
    <property type="molecule type" value="Genomic_DNA"/>
</dbReference>
<evidence type="ECO:0000256" key="1">
    <source>
        <dbReference type="SAM" id="MobiDB-lite"/>
    </source>
</evidence>
<proteinExistence type="predicted"/>
<reference evidence="2 3" key="1">
    <citation type="submission" date="2017-06" db="EMBL/GenBank/DDBJ databases">
        <authorList>
            <person name="Kim H.J."/>
            <person name="Triplett B.A."/>
        </authorList>
    </citation>
    <scope>NUCLEOTIDE SEQUENCE [LARGE SCALE GENOMIC DNA]</scope>
    <source>
        <strain evidence="2">FRACA_ARgP5</strain>
    </source>
</reference>
<gene>
    <name evidence="2" type="ORF">FRACA_2500004</name>
</gene>
<feature type="compositionally biased region" description="Basic and acidic residues" evidence="1">
    <location>
        <begin position="87"/>
        <end position="100"/>
    </location>
</feature>
<protein>
    <submittedName>
        <fullName evidence="2">Uncharacterized protein</fullName>
    </submittedName>
</protein>
<organism evidence="2 3">
    <name type="scientific">Frankia canadensis</name>
    <dbReference type="NCBI Taxonomy" id="1836972"/>
    <lineage>
        <taxon>Bacteria</taxon>
        <taxon>Bacillati</taxon>
        <taxon>Actinomycetota</taxon>
        <taxon>Actinomycetes</taxon>
        <taxon>Frankiales</taxon>
        <taxon>Frankiaceae</taxon>
        <taxon>Frankia</taxon>
    </lineage>
</organism>
<evidence type="ECO:0000313" key="2">
    <source>
        <dbReference type="EMBL" id="SNQ48476.1"/>
    </source>
</evidence>
<dbReference type="AlphaFoldDB" id="A0A2I2KS61"/>
<name>A0A2I2KS61_9ACTN</name>
<keyword evidence="3" id="KW-1185">Reference proteome</keyword>
<accession>A0A2I2KS61</accession>